<dbReference type="Proteomes" id="UP000277293">
    <property type="component" value="Chromosome"/>
</dbReference>
<evidence type="ECO:0000313" key="2">
    <source>
        <dbReference type="Proteomes" id="UP000277293"/>
    </source>
</evidence>
<evidence type="ECO:0000313" key="1">
    <source>
        <dbReference type="EMBL" id="AYF93352.1"/>
    </source>
</evidence>
<name>A0ABM6Z795_9STRE</name>
<evidence type="ECO:0008006" key="3">
    <source>
        <dbReference type="Google" id="ProtNLM"/>
    </source>
</evidence>
<dbReference type="RefSeq" id="WP_120701272.1">
    <property type="nucleotide sequence ID" value="NZ_CP032620.1"/>
</dbReference>
<organism evidence="1 2">
    <name type="scientific">Streptococcus koreensis</name>
    <dbReference type="NCBI Taxonomy" id="2382163"/>
    <lineage>
        <taxon>Bacteria</taxon>
        <taxon>Bacillati</taxon>
        <taxon>Bacillota</taxon>
        <taxon>Bacilli</taxon>
        <taxon>Lactobacillales</taxon>
        <taxon>Streptococcaceae</taxon>
        <taxon>Streptococcus</taxon>
    </lineage>
</organism>
<accession>A0ABM6Z795</accession>
<dbReference type="EMBL" id="CP032620">
    <property type="protein sequence ID" value="AYF93352.1"/>
    <property type="molecule type" value="Genomic_DNA"/>
</dbReference>
<gene>
    <name evidence="1" type="ORF">D7D50_01275</name>
</gene>
<sequence length="77" mass="8828">MEYKVEINSLENFKAWSGGLETLNTVRERGGVDTLTVICEDIFSGDIPTETRINDWLWFDSDFIYQALGYDDLLEAS</sequence>
<reference evidence="2" key="1">
    <citation type="submission" date="2018-09" db="EMBL/GenBank/DDBJ databases">
        <title>Complete genome sequence of Streptococcus sp. KCOM 2890 (=JS71).</title>
        <authorList>
            <person name="Kook J.-K."/>
            <person name="Park S.-N."/>
            <person name="Lim Y.K."/>
        </authorList>
    </citation>
    <scope>NUCLEOTIDE SEQUENCE [LARGE SCALE GENOMIC DNA]</scope>
    <source>
        <strain evidence="2">JS71</strain>
    </source>
</reference>
<proteinExistence type="predicted"/>
<protein>
    <recommendedName>
        <fullName evidence="3">Conjugal transfer protein</fullName>
    </recommendedName>
</protein>
<keyword evidence="2" id="KW-1185">Reference proteome</keyword>